<comment type="caution">
    <text evidence="2">The sequence shown here is derived from an EMBL/GenBank/DDBJ whole genome shotgun (WGS) entry which is preliminary data.</text>
</comment>
<accession>A0ABN0W0F7</accession>
<dbReference type="PANTHER" id="PTHR43441:SF3">
    <property type="entry name" value="ACETYLTRANSFERASE"/>
    <property type="match status" value="1"/>
</dbReference>
<dbReference type="InterPro" id="IPR000182">
    <property type="entry name" value="GNAT_dom"/>
</dbReference>
<dbReference type="Pfam" id="PF13302">
    <property type="entry name" value="Acetyltransf_3"/>
    <property type="match status" value="1"/>
</dbReference>
<evidence type="ECO:0000313" key="2">
    <source>
        <dbReference type="EMBL" id="GAA0321832.1"/>
    </source>
</evidence>
<dbReference type="EMBL" id="BAAADJ010000010">
    <property type="protein sequence ID" value="GAA0321832.1"/>
    <property type="molecule type" value="Genomic_DNA"/>
</dbReference>
<evidence type="ECO:0000259" key="1">
    <source>
        <dbReference type="PROSITE" id="PS51186"/>
    </source>
</evidence>
<name>A0ABN0W0F7_9BACI</name>
<dbReference type="PANTHER" id="PTHR43441">
    <property type="entry name" value="RIBOSOMAL-PROTEIN-SERINE ACETYLTRANSFERASE"/>
    <property type="match status" value="1"/>
</dbReference>
<dbReference type="PROSITE" id="PS51186">
    <property type="entry name" value="GNAT"/>
    <property type="match status" value="1"/>
</dbReference>
<dbReference type="Proteomes" id="UP001500782">
    <property type="component" value="Unassembled WGS sequence"/>
</dbReference>
<proteinExistence type="predicted"/>
<organism evidence="2 3">
    <name type="scientific">Bacillus carboniphilus</name>
    <dbReference type="NCBI Taxonomy" id="86663"/>
    <lineage>
        <taxon>Bacteria</taxon>
        <taxon>Bacillati</taxon>
        <taxon>Bacillota</taxon>
        <taxon>Bacilli</taxon>
        <taxon>Bacillales</taxon>
        <taxon>Bacillaceae</taxon>
        <taxon>Bacillus</taxon>
    </lineage>
</organism>
<evidence type="ECO:0000313" key="3">
    <source>
        <dbReference type="Proteomes" id="UP001500782"/>
    </source>
</evidence>
<feature type="domain" description="N-acetyltransferase" evidence="1">
    <location>
        <begin position="29"/>
        <end position="187"/>
    </location>
</feature>
<sequence length="188" mass="21438">MMDPILLDLPTKIETERLVLRIPQPGDGKVVNQAICESIEELRPWLSFAKKKPSIEETEADVRIAHAHFFLRKEIRFHIYSKADGRFIGTVRLHHPSWKVPRFELGYWIHTKESGKGYITEAVEALVQYAVEEVGAKRIECLIGTDNKKSCKIPEKLGFTLEGILKNEYTNGEGVLIDSYVYALTPGR</sequence>
<protein>
    <submittedName>
        <fullName evidence="2">GNAT family N-acetyltransferase</fullName>
    </submittedName>
</protein>
<reference evidence="2 3" key="1">
    <citation type="journal article" date="2019" name="Int. J. Syst. Evol. Microbiol.">
        <title>The Global Catalogue of Microorganisms (GCM) 10K type strain sequencing project: providing services to taxonomists for standard genome sequencing and annotation.</title>
        <authorList>
            <consortium name="The Broad Institute Genomics Platform"/>
            <consortium name="The Broad Institute Genome Sequencing Center for Infectious Disease"/>
            <person name="Wu L."/>
            <person name="Ma J."/>
        </authorList>
    </citation>
    <scope>NUCLEOTIDE SEQUENCE [LARGE SCALE GENOMIC DNA]</scope>
    <source>
        <strain evidence="2 3">JCM 9731</strain>
    </source>
</reference>
<dbReference type="SUPFAM" id="SSF55729">
    <property type="entry name" value="Acyl-CoA N-acyltransferases (Nat)"/>
    <property type="match status" value="1"/>
</dbReference>
<dbReference type="InterPro" id="IPR016181">
    <property type="entry name" value="Acyl_CoA_acyltransferase"/>
</dbReference>
<keyword evidence="3" id="KW-1185">Reference proteome</keyword>
<dbReference type="InterPro" id="IPR051908">
    <property type="entry name" value="Ribosomal_N-acetyltransferase"/>
</dbReference>
<dbReference type="Gene3D" id="3.40.630.30">
    <property type="match status" value="1"/>
</dbReference>
<gene>
    <name evidence="2" type="ORF">GCM10008967_10420</name>
</gene>